<evidence type="ECO:0000313" key="3">
    <source>
        <dbReference type="Proteomes" id="UP000238415"/>
    </source>
</evidence>
<keyword evidence="2" id="KW-0689">Ribosomal protein</keyword>
<keyword evidence="2" id="KW-0687">Ribonucleoprotein</keyword>
<keyword evidence="3" id="KW-1185">Reference proteome</keyword>
<comment type="caution">
    <text evidence="2">The sequence shown here is derived from an EMBL/GenBank/DDBJ whole genome shotgun (WGS) entry which is preliminary data.</text>
</comment>
<dbReference type="InterPro" id="IPR004038">
    <property type="entry name" value="Ribosomal_eL8/eL30/eS12/Gad45"/>
</dbReference>
<dbReference type="InterPro" id="IPR029064">
    <property type="entry name" value="Ribosomal_eL30-like_sf"/>
</dbReference>
<dbReference type="Gene3D" id="3.30.1330.30">
    <property type="match status" value="1"/>
</dbReference>
<gene>
    <name evidence="2" type="primary">rplGA</name>
    <name evidence="2" type="ORF">MOHU_18960</name>
</gene>
<evidence type="ECO:0000313" key="2">
    <source>
        <dbReference type="EMBL" id="PRR70480.1"/>
    </source>
</evidence>
<dbReference type="EMBL" id="PVXM01000048">
    <property type="protein sequence ID" value="PRR70480.1"/>
    <property type="molecule type" value="Genomic_DNA"/>
</dbReference>
<dbReference type="SUPFAM" id="SSF55315">
    <property type="entry name" value="L30e-like"/>
    <property type="match status" value="1"/>
</dbReference>
<name>A0A2T0ANE8_9FIRM</name>
<protein>
    <submittedName>
        <fullName evidence="2">Putative ribosomal protein YlxQ</fullName>
    </submittedName>
</protein>
<dbReference type="RefSeq" id="WP_106005828.1">
    <property type="nucleotide sequence ID" value="NZ_CP136418.1"/>
</dbReference>
<accession>A0A2T0ANE8</accession>
<reference evidence="2 3" key="1">
    <citation type="submission" date="2018-03" db="EMBL/GenBank/DDBJ databases">
        <title>Genome sequence of Moorella humiferrea DSM 23265.</title>
        <authorList>
            <person name="Poehlein A."/>
            <person name="Daniel R."/>
        </authorList>
    </citation>
    <scope>NUCLEOTIDE SEQUENCE [LARGE SCALE GENOMIC DNA]</scope>
    <source>
        <strain evidence="2 3">DSM 23265</strain>
    </source>
</reference>
<dbReference type="Pfam" id="PF01248">
    <property type="entry name" value="Ribosomal_L7Ae"/>
    <property type="match status" value="1"/>
</dbReference>
<evidence type="ECO:0000259" key="1">
    <source>
        <dbReference type="Pfam" id="PF01248"/>
    </source>
</evidence>
<dbReference type="Proteomes" id="UP000238415">
    <property type="component" value="Unassembled WGS sequence"/>
</dbReference>
<dbReference type="OrthoDB" id="9794863at2"/>
<feature type="domain" description="Ribosomal protein eL8/eL30/eS12/Gadd45" evidence="1">
    <location>
        <begin position="3"/>
        <end position="88"/>
    </location>
</feature>
<dbReference type="AlphaFoldDB" id="A0A2T0ANE8"/>
<dbReference type="GO" id="GO:0005840">
    <property type="term" value="C:ribosome"/>
    <property type="evidence" value="ECO:0007669"/>
    <property type="project" value="UniProtKB-KW"/>
</dbReference>
<organism evidence="2 3">
    <name type="scientific">Neomoorella humiferrea</name>
    <dbReference type="NCBI Taxonomy" id="676965"/>
    <lineage>
        <taxon>Bacteria</taxon>
        <taxon>Bacillati</taxon>
        <taxon>Bacillota</taxon>
        <taxon>Clostridia</taxon>
        <taxon>Neomoorellales</taxon>
        <taxon>Neomoorellaceae</taxon>
        <taxon>Neomoorella</taxon>
    </lineage>
</organism>
<proteinExistence type="predicted"/>
<sequence>MNKVYNLLGLANRAGKVAWGYRAVLSNVARRRVSLVILAEDGSPRLHSKILAACREADIEVCVLGDKKNMGAALGKPPCAVVGITDLELARLIRQHVREVDA</sequence>